<dbReference type="GO" id="GO:0048211">
    <property type="term" value="P:Golgi vesicle docking"/>
    <property type="evidence" value="ECO:0007669"/>
    <property type="project" value="TreeGrafter"/>
</dbReference>
<dbReference type="GO" id="GO:0000139">
    <property type="term" value="C:Golgi membrane"/>
    <property type="evidence" value="ECO:0007669"/>
    <property type="project" value="UniProtKB-SubCell"/>
</dbReference>
<dbReference type="Gene3D" id="1.25.10.10">
    <property type="entry name" value="Leucine-rich Repeat Variant"/>
    <property type="match status" value="1"/>
</dbReference>
<dbReference type="GO" id="GO:0005829">
    <property type="term" value="C:cytosol"/>
    <property type="evidence" value="ECO:0007669"/>
    <property type="project" value="UniProtKB-SubCell"/>
</dbReference>
<keyword evidence="11" id="KW-0007">Acetylation</keyword>
<dbReference type="PANTHER" id="PTHR10013:SF0">
    <property type="entry name" value="GENERAL VESICULAR TRANSPORT FACTOR P115"/>
    <property type="match status" value="1"/>
</dbReference>
<keyword evidence="13 20" id="KW-0175">Coiled coil</keyword>
<evidence type="ECO:0000256" key="16">
    <source>
        <dbReference type="ARBA" id="ARBA00075954"/>
    </source>
</evidence>
<dbReference type="InterPro" id="IPR000225">
    <property type="entry name" value="Armadillo"/>
</dbReference>
<keyword evidence="14" id="KW-0472">Membrane</keyword>
<evidence type="ECO:0000256" key="6">
    <source>
        <dbReference type="ARBA" id="ARBA00022490"/>
    </source>
</evidence>
<feature type="compositionally biased region" description="Acidic residues" evidence="21">
    <location>
        <begin position="918"/>
        <end position="942"/>
    </location>
</feature>
<gene>
    <name evidence="24" type="ORF">DUI87_08701</name>
</gene>
<keyword evidence="5" id="KW-0813">Transport</keyword>
<dbReference type="SUPFAM" id="SSF48371">
    <property type="entry name" value="ARM repeat"/>
    <property type="match status" value="1"/>
</dbReference>
<dbReference type="GO" id="GO:0048280">
    <property type="term" value="P:vesicle fusion with Golgi apparatus"/>
    <property type="evidence" value="ECO:0007669"/>
    <property type="project" value="InterPro"/>
</dbReference>
<evidence type="ECO:0000259" key="22">
    <source>
        <dbReference type="Pfam" id="PF04869"/>
    </source>
</evidence>
<keyword evidence="12" id="KW-0333">Golgi apparatus</keyword>
<feature type="domain" description="Vesicle tethering protein Uso1/P115-like head" evidence="22">
    <location>
        <begin position="356"/>
        <end position="495"/>
    </location>
</feature>
<dbReference type="InterPro" id="IPR011989">
    <property type="entry name" value="ARM-like"/>
</dbReference>
<feature type="repeat" description="ARM" evidence="19">
    <location>
        <begin position="69"/>
        <end position="102"/>
    </location>
</feature>
<comment type="caution">
    <text evidence="24">The sequence shown here is derived from an EMBL/GenBank/DDBJ whole genome shotgun (WGS) entry which is preliminary data.</text>
</comment>
<dbReference type="Pfam" id="PF04869">
    <property type="entry name" value="Uso1_p115_head"/>
    <property type="match status" value="2"/>
</dbReference>
<organism evidence="24 25">
    <name type="scientific">Hirundo rustica rustica</name>
    <dbReference type="NCBI Taxonomy" id="333673"/>
    <lineage>
        <taxon>Eukaryota</taxon>
        <taxon>Metazoa</taxon>
        <taxon>Chordata</taxon>
        <taxon>Craniata</taxon>
        <taxon>Vertebrata</taxon>
        <taxon>Euteleostomi</taxon>
        <taxon>Archelosauria</taxon>
        <taxon>Archosauria</taxon>
        <taxon>Dinosauria</taxon>
        <taxon>Saurischia</taxon>
        <taxon>Theropoda</taxon>
        <taxon>Coelurosauria</taxon>
        <taxon>Aves</taxon>
        <taxon>Neognathae</taxon>
        <taxon>Neoaves</taxon>
        <taxon>Telluraves</taxon>
        <taxon>Australaves</taxon>
        <taxon>Passeriformes</taxon>
        <taxon>Sylvioidea</taxon>
        <taxon>Hirundinidae</taxon>
        <taxon>Hirundo</taxon>
    </lineage>
</organism>
<dbReference type="AlphaFoldDB" id="A0A3M0KQM4"/>
<dbReference type="FunFam" id="1.25.10.10:FF:000054">
    <property type="entry name" value="General vesicular transport factor p115"/>
    <property type="match status" value="1"/>
</dbReference>
<keyword evidence="9" id="KW-0931">ER-Golgi transport</keyword>
<evidence type="ECO:0000313" key="25">
    <source>
        <dbReference type="Proteomes" id="UP000269221"/>
    </source>
</evidence>
<dbReference type="GO" id="GO:0005783">
    <property type="term" value="C:endoplasmic reticulum"/>
    <property type="evidence" value="ECO:0007669"/>
    <property type="project" value="TreeGrafter"/>
</dbReference>
<evidence type="ECO:0000256" key="20">
    <source>
        <dbReference type="SAM" id="Coils"/>
    </source>
</evidence>
<evidence type="ECO:0000256" key="3">
    <source>
        <dbReference type="ARBA" id="ARBA00006960"/>
    </source>
</evidence>
<dbReference type="Proteomes" id="UP000269221">
    <property type="component" value="Unassembled WGS sequence"/>
</dbReference>
<evidence type="ECO:0000256" key="11">
    <source>
        <dbReference type="ARBA" id="ARBA00022990"/>
    </source>
</evidence>
<dbReference type="GO" id="GO:0045056">
    <property type="term" value="P:transcytosis"/>
    <property type="evidence" value="ECO:0007669"/>
    <property type="project" value="TreeGrafter"/>
</dbReference>
<keyword evidence="6" id="KW-0963">Cytoplasm</keyword>
<dbReference type="OrthoDB" id="198977at2759"/>
<dbReference type="GO" id="GO:0005795">
    <property type="term" value="C:Golgi stack"/>
    <property type="evidence" value="ECO:0007669"/>
    <property type="project" value="TreeGrafter"/>
</dbReference>
<feature type="region of interest" description="Disordered" evidence="21">
    <location>
        <begin position="912"/>
        <end position="942"/>
    </location>
</feature>
<evidence type="ECO:0000256" key="12">
    <source>
        <dbReference type="ARBA" id="ARBA00023034"/>
    </source>
</evidence>
<evidence type="ECO:0000256" key="4">
    <source>
        <dbReference type="ARBA" id="ARBA00018243"/>
    </source>
</evidence>
<dbReference type="Pfam" id="PF04871">
    <property type="entry name" value="Uso1_p115_C"/>
    <property type="match status" value="1"/>
</dbReference>
<dbReference type="InterPro" id="IPR041209">
    <property type="entry name" value="P115_Arm_rpt"/>
</dbReference>
<comment type="similarity">
    <text evidence="3">Belongs to the VDP/USO1/EDE1 family.</text>
</comment>
<dbReference type="PROSITE" id="PS50176">
    <property type="entry name" value="ARM_REPEAT"/>
    <property type="match status" value="1"/>
</dbReference>
<comment type="function">
    <text evidence="15">General vesicular transport factor required for intercisternal transport in the Golgi stack; it is required for transcytotic fusion and/or subsequent binding of the vesicles to the target membrane. May well act as a vesicular anchor by interacting with the target membrane and holding the vesicular and target membranes in proximity.</text>
</comment>
<evidence type="ECO:0000256" key="5">
    <source>
        <dbReference type="ARBA" id="ARBA00022448"/>
    </source>
</evidence>
<feature type="coiled-coil region" evidence="20">
    <location>
        <begin position="827"/>
        <end position="889"/>
    </location>
</feature>
<feature type="region of interest" description="Disordered" evidence="21">
    <location>
        <begin position="1"/>
        <end position="20"/>
    </location>
</feature>
<feature type="domain" description="Uso1/p115-like vesicle tethering protein C-terminal" evidence="23">
    <location>
        <begin position="831"/>
        <end position="933"/>
    </location>
</feature>
<evidence type="ECO:0000256" key="14">
    <source>
        <dbReference type="ARBA" id="ARBA00023136"/>
    </source>
</evidence>
<dbReference type="InterPro" id="IPR006953">
    <property type="entry name" value="Vesicle_Uso1_P115_head"/>
</dbReference>
<dbReference type="GO" id="GO:0006888">
    <property type="term" value="P:endoplasmic reticulum to Golgi vesicle-mediated transport"/>
    <property type="evidence" value="ECO:0007669"/>
    <property type="project" value="TreeGrafter"/>
</dbReference>
<keyword evidence="25" id="KW-1185">Reference proteome</keyword>
<comment type="subcellular location">
    <subcellularLocation>
        <location evidence="2">Cytoplasm</location>
        <location evidence="2">Cytosol</location>
    </subcellularLocation>
    <subcellularLocation>
        <location evidence="1">Golgi apparatus membrane</location>
        <topology evidence="1">Peripheral membrane protein</topology>
    </subcellularLocation>
</comment>
<accession>A0A3M0KQM4</accession>
<dbReference type="GO" id="GO:0006886">
    <property type="term" value="P:intracellular protein transport"/>
    <property type="evidence" value="ECO:0007669"/>
    <property type="project" value="InterPro"/>
</dbReference>
<feature type="coiled-coil region" evidence="20">
    <location>
        <begin position="632"/>
        <end position="680"/>
    </location>
</feature>
<feature type="domain" description="Vesicle tethering protein Uso1/P115-like head" evidence="22">
    <location>
        <begin position="502"/>
        <end position="608"/>
    </location>
</feature>
<keyword evidence="7" id="KW-0597">Phosphoprotein</keyword>
<evidence type="ECO:0000256" key="17">
    <source>
        <dbReference type="ARBA" id="ARBA00080851"/>
    </source>
</evidence>
<evidence type="ECO:0000256" key="8">
    <source>
        <dbReference type="ARBA" id="ARBA00022737"/>
    </source>
</evidence>
<feature type="coiled-coil region" evidence="20">
    <location>
        <begin position="705"/>
        <end position="739"/>
    </location>
</feature>
<evidence type="ECO:0000256" key="9">
    <source>
        <dbReference type="ARBA" id="ARBA00022892"/>
    </source>
</evidence>
<dbReference type="InterPro" id="IPR024095">
    <property type="entry name" value="Vesicle_P115"/>
</dbReference>
<dbReference type="InterPro" id="IPR016024">
    <property type="entry name" value="ARM-type_fold"/>
</dbReference>
<dbReference type="Pfam" id="PF18770">
    <property type="entry name" value="Arm_vescicular"/>
    <property type="match status" value="1"/>
</dbReference>
<evidence type="ECO:0000256" key="7">
    <source>
        <dbReference type="ARBA" id="ARBA00022553"/>
    </source>
</evidence>
<evidence type="ECO:0000256" key="13">
    <source>
        <dbReference type="ARBA" id="ARBA00023054"/>
    </source>
</evidence>
<dbReference type="PANTHER" id="PTHR10013">
    <property type="entry name" value="GENERAL VESICULAR TRANSPORT FACTOR P115"/>
    <property type="match status" value="1"/>
</dbReference>
<dbReference type="STRING" id="333673.A0A3M0KQM4"/>
<evidence type="ECO:0000256" key="21">
    <source>
        <dbReference type="SAM" id="MobiDB-lite"/>
    </source>
</evidence>
<name>A0A3M0KQM4_HIRRU</name>
<evidence type="ECO:0000256" key="19">
    <source>
        <dbReference type="PROSITE-ProRule" id="PRU00259"/>
    </source>
</evidence>
<keyword evidence="8" id="KW-0677">Repeat</keyword>
<dbReference type="EMBL" id="QRBI01000105">
    <property type="protein sequence ID" value="RMC13624.1"/>
    <property type="molecule type" value="Genomic_DNA"/>
</dbReference>
<evidence type="ECO:0000313" key="24">
    <source>
        <dbReference type="EMBL" id="RMC13624.1"/>
    </source>
</evidence>
<dbReference type="GO" id="GO:0012507">
    <property type="term" value="C:ER to Golgi transport vesicle membrane"/>
    <property type="evidence" value="ECO:0007669"/>
    <property type="project" value="TreeGrafter"/>
</dbReference>
<dbReference type="SMART" id="SM00185">
    <property type="entry name" value="ARM"/>
    <property type="match status" value="3"/>
</dbReference>
<evidence type="ECO:0000256" key="10">
    <source>
        <dbReference type="ARBA" id="ARBA00022927"/>
    </source>
</evidence>
<evidence type="ECO:0000256" key="18">
    <source>
        <dbReference type="ARBA" id="ARBA00083407"/>
    </source>
</evidence>
<keyword evidence="10" id="KW-0653">Protein transport</keyword>
<evidence type="ECO:0000256" key="1">
    <source>
        <dbReference type="ARBA" id="ARBA00004395"/>
    </source>
</evidence>
<proteinExistence type="inferred from homology"/>
<evidence type="ECO:0000259" key="23">
    <source>
        <dbReference type="Pfam" id="PF04871"/>
    </source>
</evidence>
<dbReference type="InterPro" id="IPR006955">
    <property type="entry name" value="Uso1_p115_C"/>
</dbReference>
<evidence type="ECO:0000256" key="2">
    <source>
        <dbReference type="ARBA" id="ARBA00004514"/>
    </source>
</evidence>
<evidence type="ECO:0000256" key="15">
    <source>
        <dbReference type="ARBA" id="ARBA00058762"/>
    </source>
</evidence>
<reference evidence="24 25" key="1">
    <citation type="submission" date="2018-07" db="EMBL/GenBank/DDBJ databases">
        <title>A high quality draft genome assembly of the barn swallow (H. rustica rustica).</title>
        <authorList>
            <person name="Formenti G."/>
            <person name="Chiara M."/>
            <person name="Poveda L."/>
            <person name="Francoijs K.-J."/>
            <person name="Bonisoli-Alquati A."/>
            <person name="Canova L."/>
            <person name="Gianfranceschi L."/>
            <person name="Horner D.S."/>
            <person name="Saino N."/>
        </authorList>
    </citation>
    <scope>NUCLEOTIDE SEQUENCE [LARGE SCALE GENOMIC DNA]</scope>
    <source>
        <strain evidence="24">Chelidonia</strain>
        <tissue evidence="24">Blood</tissue>
    </source>
</reference>
<protein>
    <recommendedName>
        <fullName evidence="4">General vesicular transport factor p115</fullName>
    </recommendedName>
    <alternativeName>
        <fullName evidence="16">Protein USO1 homolog</fullName>
    </alternativeName>
    <alternativeName>
        <fullName evidence="17">Transcytosis-associated protein</fullName>
    </alternativeName>
    <alternativeName>
        <fullName evidence="18">Vesicle-docking protein</fullName>
    </alternativeName>
</protein>
<sequence>MNFLRGVMGGPSAGPQPSGADTIQKLCDRVASSTLLDDRRDAVRALKSLSKKTIRLFSKQKYRLEVGIQAMEHLIHVLQTDRSDSEIIGYALDTLYNVISNDLEEEEQEENSTKQVDDLGSQFTEIFIKQQENVTLLLTLVEEFDFHVRWPGVKLLTSLLKQQGPQVQQIILVSPMGVSRLMDLLADSREVIRNDGVLLLQQLTKSNAAIQKIVAFENAFERLLDIITEEGNSDGGIVVEDCLLLLQNLLKNNNSNQNFFKEGSYIQRMKPWFEVGDDNCGWSAQKVTNLHLMLQLVRVLVSPTNPPGATSSCQKAMFHCGLLQQLCTILMATGVPADILTETINTVSEVIRGCQTNQDYFASVNAPSNPPRPAIVVLLMSMVNERQPFVLRCAVLYCFQCFLYKNQKGQGEIVSTLLPSTIDATGNSVSAGQLLCGGLFSTDSLSNWCAAVALAHALQENATLKEQLLRVQLATSIGNPPVSLLQQCTNILSQGDKIDRRLTGQIAENLGEEEQLVQGLCALLLGISIYYNDNSLENYRKEKLKQLIEKRIGRENFIEKLGFISKHELYSRAAQKPQPSFSSPDHMMFDHEFTKLVKELEGVISKAIYKSSEEDKKEEEVKKTLEQHDNIVTHYKKVIREQDQELEELKQRVNTLTSQNEQLQATVTQQVSQIQQHKDQYNLLKVQLGKDTQHHNSHGDTLQMNGIQTEEVSKLKEELEEWKNKHELLQGQLKEKDSVIEKLNSSQLEMGTTEQSSQTSKFGGLEHNNELQKVNLWYFSAAGVNRGSSGWEGSFTLQGGALVPESVAVFNQNTAADPMLGDSGATAATSSELEGRLEQEIKELKSEVKALSEEKESLKQQLDSSSSTVAILQDEKSKLQREVAESKKEQDDLLVLLADQDQKISALKIKLKDLGVPVEDEDDTESGDQGDEDEDGDEEEQD</sequence>